<feature type="compositionally biased region" description="Low complexity" evidence="1">
    <location>
        <begin position="238"/>
        <end position="250"/>
    </location>
</feature>
<dbReference type="RefSeq" id="WP_093151686.1">
    <property type="nucleotide sequence ID" value="NZ_FNBW01000009.1"/>
</dbReference>
<feature type="region of interest" description="Disordered" evidence="1">
    <location>
        <begin position="122"/>
        <end position="165"/>
    </location>
</feature>
<comment type="caution">
    <text evidence="3">The sequence shown here is derived from an EMBL/GenBank/DDBJ whole genome shotgun (WGS) entry which is preliminary data.</text>
</comment>
<dbReference type="AlphaFoldDB" id="A0A8G2BJF0"/>
<gene>
    <name evidence="3" type="ORF">SAMN05660686_03181</name>
</gene>
<dbReference type="EMBL" id="FNBW01000009">
    <property type="protein sequence ID" value="SDG04421.1"/>
    <property type="molecule type" value="Genomic_DNA"/>
</dbReference>
<reference evidence="3 4" key="1">
    <citation type="submission" date="2016-10" db="EMBL/GenBank/DDBJ databases">
        <authorList>
            <person name="Varghese N."/>
            <person name="Submissions S."/>
        </authorList>
    </citation>
    <scope>NUCLEOTIDE SEQUENCE [LARGE SCALE GENOMIC DNA]</scope>
    <source>
        <strain evidence="3 4">DSM 18839</strain>
    </source>
</reference>
<keyword evidence="2" id="KW-1133">Transmembrane helix</keyword>
<dbReference type="Proteomes" id="UP000198615">
    <property type="component" value="Unassembled WGS sequence"/>
</dbReference>
<sequence>MRRFDVYFLQKRDAAGWETVERAQSASVLVSSMIREFDGEENAELRVVGGDWNATIGEWEFSQIFFVDRGSIDLSLAEPPVSADDDGQGGAGWSDVEREVPDLADAPAARGSASFADAIHAARQESEQQDGNDGYLDSSLTASDAPPTRRGGGYDDTSNEDLRSLGFHHGGQAAEEPVGPPPDFRPEPRRSGRAFFMVGTVIIALILILGAAAALMVAFKVDPAPRYIEMLRDWKQSAAGGPQDAPADADTVMPQTAGDAQRHVGVAPDLQGRWSSGDCAQEYIEFGADAFQVKASGRDPSVAVPVVETLEDEYTWYIRRSDSLVEHFQKLGDDDIQMIGDTTPVGFTQRTSEVYSRCQA</sequence>
<protein>
    <submittedName>
        <fullName evidence="3">Uncharacterized protein</fullName>
    </submittedName>
</protein>
<evidence type="ECO:0000256" key="1">
    <source>
        <dbReference type="SAM" id="MobiDB-lite"/>
    </source>
</evidence>
<dbReference type="OrthoDB" id="8480520at2"/>
<keyword evidence="2" id="KW-0472">Membrane</keyword>
<feature type="transmembrane region" description="Helical" evidence="2">
    <location>
        <begin position="194"/>
        <end position="219"/>
    </location>
</feature>
<proteinExistence type="predicted"/>
<feature type="region of interest" description="Disordered" evidence="1">
    <location>
        <begin position="238"/>
        <end position="259"/>
    </location>
</feature>
<keyword evidence="4" id="KW-1185">Reference proteome</keyword>
<evidence type="ECO:0000313" key="4">
    <source>
        <dbReference type="Proteomes" id="UP000198615"/>
    </source>
</evidence>
<accession>A0A8G2BJF0</accession>
<evidence type="ECO:0000313" key="3">
    <source>
        <dbReference type="EMBL" id="SDG04421.1"/>
    </source>
</evidence>
<keyword evidence="2" id="KW-0812">Transmembrane</keyword>
<evidence type="ECO:0000256" key="2">
    <source>
        <dbReference type="SAM" id="Phobius"/>
    </source>
</evidence>
<organism evidence="3 4">
    <name type="scientific">Thalassobaculum litoreum DSM 18839</name>
    <dbReference type="NCBI Taxonomy" id="1123362"/>
    <lineage>
        <taxon>Bacteria</taxon>
        <taxon>Pseudomonadati</taxon>
        <taxon>Pseudomonadota</taxon>
        <taxon>Alphaproteobacteria</taxon>
        <taxon>Rhodospirillales</taxon>
        <taxon>Thalassobaculaceae</taxon>
        <taxon>Thalassobaculum</taxon>
    </lineage>
</organism>
<name>A0A8G2BJF0_9PROT</name>